<feature type="region of interest" description="Disordered" evidence="10">
    <location>
        <begin position="866"/>
        <end position="914"/>
    </location>
</feature>
<dbReference type="AlphaFoldDB" id="A0A1Y1IC64"/>
<evidence type="ECO:0000256" key="5">
    <source>
        <dbReference type="ARBA" id="ARBA00022701"/>
    </source>
</evidence>
<feature type="compositionally biased region" description="Polar residues" evidence="10">
    <location>
        <begin position="18"/>
        <end position="28"/>
    </location>
</feature>
<proteinExistence type="inferred from homology"/>
<evidence type="ECO:0000256" key="10">
    <source>
        <dbReference type="SAM" id="MobiDB-lite"/>
    </source>
</evidence>
<name>A0A1Y1IC64_KLENI</name>
<evidence type="ECO:0000313" key="11">
    <source>
        <dbReference type="EMBL" id="GAQ86327.1"/>
    </source>
</evidence>
<feature type="region of interest" description="Disordered" evidence="10">
    <location>
        <begin position="1"/>
        <end position="199"/>
    </location>
</feature>
<evidence type="ECO:0000256" key="7">
    <source>
        <dbReference type="ARBA" id="ARBA00023054"/>
    </source>
</evidence>
<keyword evidence="4" id="KW-0963">Cytoplasm</keyword>
<evidence type="ECO:0000256" key="3">
    <source>
        <dbReference type="ARBA" id="ARBA00021406"/>
    </source>
</evidence>
<feature type="compositionally biased region" description="Pro residues" evidence="10">
    <location>
        <begin position="138"/>
        <end position="147"/>
    </location>
</feature>
<gene>
    <name evidence="11" type="ORF">KFL_002830030</name>
</gene>
<evidence type="ECO:0000256" key="9">
    <source>
        <dbReference type="SAM" id="Coils"/>
    </source>
</evidence>
<dbReference type="GO" id="GO:0005879">
    <property type="term" value="C:axonemal microtubule"/>
    <property type="evidence" value="ECO:0000318"/>
    <property type="project" value="GO_Central"/>
</dbReference>
<dbReference type="Gene3D" id="1.20.1170.10">
    <property type="match status" value="1"/>
</dbReference>
<feature type="compositionally biased region" description="Basic and acidic residues" evidence="10">
    <location>
        <begin position="105"/>
        <end position="118"/>
    </location>
</feature>
<keyword evidence="7 9" id="KW-0175">Coiled coil</keyword>
<feature type="coiled-coil region" evidence="9">
    <location>
        <begin position="694"/>
        <end position="725"/>
    </location>
</feature>
<keyword evidence="12" id="KW-1185">Reference proteome</keyword>
<dbReference type="PANTHER" id="PTHR34031">
    <property type="entry name" value="CENTROSOMAL PROTEIN OF 162 KDA"/>
    <property type="match status" value="1"/>
</dbReference>
<feature type="region of interest" description="Disordered" evidence="10">
    <location>
        <begin position="766"/>
        <end position="797"/>
    </location>
</feature>
<feature type="compositionally biased region" description="Basic and acidic residues" evidence="10">
    <location>
        <begin position="871"/>
        <end position="885"/>
    </location>
</feature>
<keyword evidence="5" id="KW-0493">Microtubule</keyword>
<comment type="subcellular location">
    <subcellularLocation>
        <location evidence="1">Cytoplasm</location>
        <location evidence="1">Cytoskeleton</location>
        <location evidence="1">Microtubule organizing center</location>
        <location evidence="1">Centrosome</location>
        <location evidence="1">Centriole</location>
    </subcellularLocation>
</comment>
<accession>A0A1Y1IC64</accession>
<dbReference type="InterPro" id="IPR038774">
    <property type="entry name" value="CEP162-like"/>
</dbReference>
<feature type="region of interest" description="Disordered" evidence="10">
    <location>
        <begin position="255"/>
        <end position="321"/>
    </location>
</feature>
<evidence type="ECO:0000256" key="4">
    <source>
        <dbReference type="ARBA" id="ARBA00022490"/>
    </source>
</evidence>
<dbReference type="OMA" id="CDGHRCL"/>
<dbReference type="STRING" id="105231.A0A1Y1IC64"/>
<evidence type="ECO:0000313" key="12">
    <source>
        <dbReference type="Proteomes" id="UP000054558"/>
    </source>
</evidence>
<dbReference type="PANTHER" id="PTHR34031:SF1">
    <property type="entry name" value="CENTROSOMAL PROTEIN OF 162 KDA"/>
    <property type="match status" value="1"/>
</dbReference>
<feature type="compositionally biased region" description="Low complexity" evidence="10">
    <location>
        <begin position="903"/>
        <end position="914"/>
    </location>
</feature>
<evidence type="ECO:0000256" key="1">
    <source>
        <dbReference type="ARBA" id="ARBA00004114"/>
    </source>
</evidence>
<dbReference type="OrthoDB" id="2021095at2759"/>
<comment type="similarity">
    <text evidence="2">Belongs to the CEP162 family.</text>
</comment>
<evidence type="ECO:0000256" key="8">
    <source>
        <dbReference type="ARBA" id="ARBA00023212"/>
    </source>
</evidence>
<dbReference type="GO" id="GO:0005814">
    <property type="term" value="C:centriole"/>
    <property type="evidence" value="ECO:0000318"/>
    <property type="project" value="GO_Central"/>
</dbReference>
<evidence type="ECO:0000256" key="2">
    <source>
        <dbReference type="ARBA" id="ARBA00009485"/>
    </source>
</evidence>
<keyword evidence="8" id="KW-0206">Cytoskeleton</keyword>
<evidence type="ECO:0000256" key="6">
    <source>
        <dbReference type="ARBA" id="ARBA00022794"/>
    </source>
</evidence>
<sequence>MSEVGDSEGSHEVGSVDGSISTPNSPGSLSEGEVGASVRTNIPDEASEVLASLRQYGAEDGDAATEGSEGGKEESNSPSQDGVDGGGQGVLLSSSIDFGTDSEAEERAKHRFFDKLERQGMASSAAPTPASSSAARPGHPPPPPGPAPAVHTAQKGPQQDALPYFGTGKAPTATFEAKKQHVGLQDGAPASAPTTHGELAGSVHKESFAAASLNGHPAAVAPAPSAQVIRPPVQADVVPPAAVLWGGPSQMMRSSFPLAGHPQAALEQLRPQPLQITDSALGGPRESPVKSTPGSRARPSSTESRRQSAVGGSGRLGAVASGNLGSRVEELRAQVAEERAARQAMQQRLSDCKKEAERNEKRVREELEARVREAQRARTALEQRVAELEGGSARERVMRAGGEVVLAGEELRALRQEVVEQEGLLRGYQAENEKLVERLREVQAGHKAEREAAQREHERLAGHLAQVENEGHGQQSRADAATHLQRILQLEAELESVRSAAASREVELKFEIDRARQGRKELEARFAGLDPHKMAHEDQALAAANQALAAEREARGRDVALLESKLRWYTENQAIVTEQDETIKMQAARIVELEALLRAASSGSAAPSTVEAASKARTAAVAPAKAAARIRQLEKQVKELEASLAAQRADPNSLTALIQATRGPDDAATLALRAELEQLRAAHASKDDDASKALRGLRQEHERIKRQYEERLRAAQAQLAERAAKKADRERGGSAGRVKELEKQVEDLRGFYTKKVKELQRKLEEAGRAAAKPAEEGGSGTPVRTPGTANGGRGAGLAKELARAKERITQLEDVLARKEAALAALQAAPNAAQGAGAHKFTGAEAVGALHTEVEALRGQNEQLRAQLHQRGGPENEPAHPADGAHQHAAYQRVESKSGPPGGSAPRAGGWPPRAAGEGWVEEVVALQRRAEVAELSRDLAARQAQEAIERAAVLRLQHQQTVAQLQEAHAARLAALEQQQAGERTAGADLGLRERLEAAEAARGALQEQVAHLTRHLKSGRHGPPAAQLAALEARLRAMEEAAQAREARWQAVVADTQRILAEEADAERQQWAAAFTAKNAEIARFRAELDDILGMAAQLQGQRGPAQ</sequence>
<feature type="coiled-coil region" evidence="9">
    <location>
        <begin position="328"/>
        <end position="470"/>
    </location>
</feature>
<keyword evidence="6" id="KW-0970">Cilium biogenesis/degradation</keyword>
<dbReference type="Proteomes" id="UP000054558">
    <property type="component" value="Unassembled WGS sequence"/>
</dbReference>
<dbReference type="GO" id="GO:0060271">
    <property type="term" value="P:cilium assembly"/>
    <property type="evidence" value="ECO:0000318"/>
    <property type="project" value="GO_Central"/>
</dbReference>
<feature type="coiled-coil region" evidence="9">
    <location>
        <begin position="996"/>
        <end position="1049"/>
    </location>
</feature>
<protein>
    <recommendedName>
        <fullName evidence="3">Centrosomal protein of 162 kDa</fullName>
    </recommendedName>
</protein>
<organism evidence="11 12">
    <name type="scientific">Klebsormidium nitens</name>
    <name type="common">Green alga</name>
    <name type="synonym">Ulothrix nitens</name>
    <dbReference type="NCBI Taxonomy" id="105231"/>
    <lineage>
        <taxon>Eukaryota</taxon>
        <taxon>Viridiplantae</taxon>
        <taxon>Streptophyta</taxon>
        <taxon>Klebsormidiophyceae</taxon>
        <taxon>Klebsormidiales</taxon>
        <taxon>Klebsormidiaceae</taxon>
        <taxon>Klebsormidium</taxon>
    </lineage>
</organism>
<feature type="compositionally biased region" description="Polar residues" evidence="10">
    <location>
        <begin position="289"/>
        <end position="302"/>
    </location>
</feature>
<dbReference type="EMBL" id="DF237232">
    <property type="protein sequence ID" value="GAQ86327.1"/>
    <property type="molecule type" value="Genomic_DNA"/>
</dbReference>
<reference evidence="11 12" key="1">
    <citation type="journal article" date="2014" name="Nat. Commun.">
        <title>Klebsormidium flaccidum genome reveals primary factors for plant terrestrial adaptation.</title>
        <authorList>
            <person name="Hori K."/>
            <person name="Maruyama F."/>
            <person name="Fujisawa T."/>
            <person name="Togashi T."/>
            <person name="Yamamoto N."/>
            <person name="Seo M."/>
            <person name="Sato S."/>
            <person name="Yamada T."/>
            <person name="Mori H."/>
            <person name="Tajima N."/>
            <person name="Moriyama T."/>
            <person name="Ikeuchi M."/>
            <person name="Watanabe M."/>
            <person name="Wada H."/>
            <person name="Kobayashi K."/>
            <person name="Saito M."/>
            <person name="Masuda T."/>
            <person name="Sasaki-Sekimoto Y."/>
            <person name="Mashiguchi K."/>
            <person name="Awai K."/>
            <person name="Shimojima M."/>
            <person name="Masuda S."/>
            <person name="Iwai M."/>
            <person name="Nobusawa T."/>
            <person name="Narise T."/>
            <person name="Kondo S."/>
            <person name="Saito H."/>
            <person name="Sato R."/>
            <person name="Murakawa M."/>
            <person name="Ihara Y."/>
            <person name="Oshima-Yamada Y."/>
            <person name="Ohtaka K."/>
            <person name="Satoh M."/>
            <person name="Sonobe K."/>
            <person name="Ishii M."/>
            <person name="Ohtani R."/>
            <person name="Kanamori-Sato M."/>
            <person name="Honoki R."/>
            <person name="Miyazaki D."/>
            <person name="Mochizuki H."/>
            <person name="Umetsu J."/>
            <person name="Higashi K."/>
            <person name="Shibata D."/>
            <person name="Kamiya Y."/>
            <person name="Sato N."/>
            <person name="Nakamura Y."/>
            <person name="Tabata S."/>
            <person name="Ida S."/>
            <person name="Kurokawa K."/>
            <person name="Ohta H."/>
        </authorList>
    </citation>
    <scope>NUCLEOTIDE SEQUENCE [LARGE SCALE GENOMIC DNA]</scope>
    <source>
        <strain evidence="11 12">NIES-2285</strain>
    </source>
</reference>
<feature type="compositionally biased region" description="Low complexity" evidence="10">
    <location>
        <begin position="122"/>
        <end position="137"/>
    </location>
</feature>